<evidence type="ECO:0000313" key="8">
    <source>
        <dbReference type="EMBL" id="KXZ43032.1"/>
    </source>
</evidence>
<evidence type="ECO:0000256" key="1">
    <source>
        <dbReference type="ARBA" id="ARBA00004141"/>
    </source>
</evidence>
<accession>A0A150FZL3</accession>
<gene>
    <name evidence="8" type="ORF">GPECTOR_106g126</name>
</gene>
<feature type="transmembrane region" description="Helical" evidence="6">
    <location>
        <begin position="372"/>
        <end position="397"/>
    </location>
</feature>
<dbReference type="OrthoDB" id="541396at2759"/>
<dbReference type="SUPFAM" id="SSF81324">
    <property type="entry name" value="Voltage-gated potassium channels"/>
    <property type="match status" value="2"/>
</dbReference>
<evidence type="ECO:0000313" key="9">
    <source>
        <dbReference type="Proteomes" id="UP000075714"/>
    </source>
</evidence>
<keyword evidence="9" id="KW-1185">Reference proteome</keyword>
<dbReference type="InterPro" id="IPR043203">
    <property type="entry name" value="VGCC_Ca_Na"/>
</dbReference>
<proteinExistence type="predicted"/>
<dbReference type="GO" id="GO:0001518">
    <property type="term" value="C:voltage-gated sodium channel complex"/>
    <property type="evidence" value="ECO:0007669"/>
    <property type="project" value="TreeGrafter"/>
</dbReference>
<dbReference type="EMBL" id="LSYV01000106">
    <property type="protein sequence ID" value="KXZ43032.1"/>
    <property type="molecule type" value="Genomic_DNA"/>
</dbReference>
<dbReference type="Gene3D" id="1.10.287.70">
    <property type="match status" value="1"/>
</dbReference>
<keyword evidence="2 6" id="KW-0812">Transmembrane</keyword>
<feature type="transmembrane region" description="Helical" evidence="6">
    <location>
        <begin position="333"/>
        <end position="352"/>
    </location>
</feature>
<dbReference type="GO" id="GO:0005248">
    <property type="term" value="F:voltage-gated sodium channel activity"/>
    <property type="evidence" value="ECO:0007669"/>
    <property type="project" value="TreeGrafter"/>
</dbReference>
<comment type="caution">
    <text evidence="8">The sequence shown here is derived from an EMBL/GenBank/DDBJ whole genome shotgun (WGS) entry which is preliminary data.</text>
</comment>
<dbReference type="AlphaFoldDB" id="A0A150FZL3"/>
<evidence type="ECO:0000256" key="4">
    <source>
        <dbReference type="ARBA" id="ARBA00023136"/>
    </source>
</evidence>
<dbReference type="PANTHER" id="PTHR10037">
    <property type="entry name" value="VOLTAGE-GATED CATION CHANNEL CALCIUM AND SODIUM"/>
    <property type="match status" value="1"/>
</dbReference>
<keyword evidence="4 6" id="KW-0472">Membrane</keyword>
<keyword evidence="3 6" id="KW-1133">Transmembrane helix</keyword>
<dbReference type="STRING" id="33097.A0A150FZL3"/>
<sequence>MGAAVNDAREQLHALRLHLEGVGDDEQQPEEQGWLPRAFRAIKHRISAVWQKIAHAYRERLDADDRSWWLFEQRHPLRSFCRRVSGAAWFGRLVLTLVLASCVVMAMDDPGCTDACKQQAVLSKASLVLDVFFLAAFTLEITIKSVANNFAFGPGAYLKSGWNWIDFLATASGYLRYLPIGDSGGLSGIRAMRALRPLRALTAVPGLKMLVETLLAAVPLLVDVIFLLTWVFFVFGIVALNLFMGKLQKRCVLLVGGDETQPLAPSALAAPAAPPGLPTAASGYGNDTAWPWEFVPGLDNAPCASGSAGLFKCPQGSVCLDVNLNPNFGYTSFDNFGAAAFCIFQMLTLDAWTGDLLHPLMDAVGPALPVIYFTLLVLFGAFFAMQLLVAILSSKFAQLSALRPKKKRRRPNRRRMHTPPDTTDEEADVPDPDAPNAVSRRRRPPPRLTRLRRWWRRSWFHLHRKYLVRLREKDLPPWRLVFWNVTYSVWFNNLMTAFILANTVTLALEHQGMSSGFQSALENVNLVLTGGFLLEFLIKQVGVGAVGYLRDPWNLLDGAIVVLSVVELGLTYGPAAGGGGGGDGGDGGGGGSGTNTQALRTFRMLRILRSLKLMARVEALRKLMRMVLRVARPSGLH</sequence>
<feature type="transmembrane region" description="Helical" evidence="6">
    <location>
        <begin position="200"/>
        <end position="218"/>
    </location>
</feature>
<evidence type="ECO:0000256" key="3">
    <source>
        <dbReference type="ARBA" id="ARBA00022989"/>
    </source>
</evidence>
<feature type="transmembrane region" description="Helical" evidence="6">
    <location>
        <begin position="224"/>
        <end position="244"/>
    </location>
</feature>
<protein>
    <recommendedName>
        <fullName evidence="7">Ion transport domain-containing protein</fullName>
    </recommendedName>
</protein>
<feature type="region of interest" description="Disordered" evidence="5">
    <location>
        <begin position="403"/>
        <end position="443"/>
    </location>
</feature>
<dbReference type="Proteomes" id="UP000075714">
    <property type="component" value="Unassembled WGS sequence"/>
</dbReference>
<organism evidence="8 9">
    <name type="scientific">Gonium pectorale</name>
    <name type="common">Green alga</name>
    <dbReference type="NCBI Taxonomy" id="33097"/>
    <lineage>
        <taxon>Eukaryota</taxon>
        <taxon>Viridiplantae</taxon>
        <taxon>Chlorophyta</taxon>
        <taxon>core chlorophytes</taxon>
        <taxon>Chlorophyceae</taxon>
        <taxon>CS clade</taxon>
        <taxon>Chlamydomonadales</taxon>
        <taxon>Volvocaceae</taxon>
        <taxon>Gonium</taxon>
    </lineage>
</organism>
<evidence type="ECO:0000259" key="7">
    <source>
        <dbReference type="Pfam" id="PF00520"/>
    </source>
</evidence>
<feature type="transmembrane region" description="Helical" evidence="6">
    <location>
        <begin position="87"/>
        <end position="107"/>
    </location>
</feature>
<evidence type="ECO:0000256" key="6">
    <source>
        <dbReference type="SAM" id="Phobius"/>
    </source>
</evidence>
<reference evidence="9" key="1">
    <citation type="journal article" date="2016" name="Nat. Commun.">
        <title>The Gonium pectorale genome demonstrates co-option of cell cycle regulation during the evolution of multicellularity.</title>
        <authorList>
            <person name="Hanschen E.R."/>
            <person name="Marriage T.N."/>
            <person name="Ferris P.J."/>
            <person name="Hamaji T."/>
            <person name="Toyoda A."/>
            <person name="Fujiyama A."/>
            <person name="Neme R."/>
            <person name="Noguchi H."/>
            <person name="Minakuchi Y."/>
            <person name="Suzuki M."/>
            <person name="Kawai-Toyooka H."/>
            <person name="Smith D.R."/>
            <person name="Sparks H."/>
            <person name="Anderson J."/>
            <person name="Bakaric R."/>
            <person name="Luria V."/>
            <person name="Karger A."/>
            <person name="Kirschner M.W."/>
            <person name="Durand P.M."/>
            <person name="Michod R.E."/>
            <person name="Nozaki H."/>
            <person name="Olson B.J."/>
        </authorList>
    </citation>
    <scope>NUCLEOTIDE SEQUENCE [LARGE SCALE GENOMIC DNA]</scope>
    <source>
        <strain evidence="9">NIES-2863</strain>
    </source>
</reference>
<dbReference type="PANTHER" id="PTHR10037:SF62">
    <property type="entry name" value="SODIUM CHANNEL PROTEIN 60E"/>
    <property type="match status" value="1"/>
</dbReference>
<dbReference type="InterPro" id="IPR027359">
    <property type="entry name" value="Volt_channel_dom_sf"/>
</dbReference>
<dbReference type="Gene3D" id="1.20.120.350">
    <property type="entry name" value="Voltage-gated potassium channels. Chain C"/>
    <property type="match status" value="2"/>
</dbReference>
<evidence type="ECO:0000256" key="5">
    <source>
        <dbReference type="SAM" id="MobiDB-lite"/>
    </source>
</evidence>
<comment type="subcellular location">
    <subcellularLocation>
        <location evidence="1">Membrane</location>
        <topology evidence="1">Multi-pass membrane protein</topology>
    </subcellularLocation>
</comment>
<feature type="compositionally biased region" description="Acidic residues" evidence="5">
    <location>
        <begin position="422"/>
        <end position="431"/>
    </location>
</feature>
<feature type="domain" description="Ion transport" evidence="7">
    <location>
        <begin position="88"/>
        <end position="400"/>
    </location>
</feature>
<feature type="domain" description="Ion transport" evidence="7">
    <location>
        <begin position="490"/>
        <end position="632"/>
    </location>
</feature>
<dbReference type="InterPro" id="IPR005821">
    <property type="entry name" value="Ion_trans_dom"/>
</dbReference>
<feature type="compositionally biased region" description="Basic residues" evidence="5">
    <location>
        <begin position="403"/>
        <end position="417"/>
    </location>
</feature>
<evidence type="ECO:0000256" key="2">
    <source>
        <dbReference type="ARBA" id="ARBA00022692"/>
    </source>
</evidence>
<name>A0A150FZL3_GONPE</name>
<dbReference type="Pfam" id="PF00520">
    <property type="entry name" value="Ion_trans"/>
    <property type="match status" value="2"/>
</dbReference>